<accession>A0ACB7T6Q7</accession>
<dbReference type="Proteomes" id="UP000821845">
    <property type="component" value="Chromosome 11"/>
</dbReference>
<reference evidence="1" key="1">
    <citation type="submission" date="2020-05" db="EMBL/GenBank/DDBJ databases">
        <title>Large-scale comparative analyses of tick genomes elucidate their genetic diversity and vector capacities.</title>
        <authorList>
            <person name="Jia N."/>
            <person name="Wang J."/>
            <person name="Shi W."/>
            <person name="Du L."/>
            <person name="Sun Y."/>
            <person name="Zhan W."/>
            <person name="Jiang J."/>
            <person name="Wang Q."/>
            <person name="Zhang B."/>
            <person name="Ji P."/>
            <person name="Sakyi L.B."/>
            <person name="Cui X."/>
            <person name="Yuan T."/>
            <person name="Jiang B."/>
            <person name="Yang W."/>
            <person name="Lam T.T.-Y."/>
            <person name="Chang Q."/>
            <person name="Ding S."/>
            <person name="Wang X."/>
            <person name="Zhu J."/>
            <person name="Ruan X."/>
            <person name="Zhao L."/>
            <person name="Wei J."/>
            <person name="Que T."/>
            <person name="Du C."/>
            <person name="Cheng J."/>
            <person name="Dai P."/>
            <person name="Han X."/>
            <person name="Huang E."/>
            <person name="Gao Y."/>
            <person name="Liu J."/>
            <person name="Shao H."/>
            <person name="Ye R."/>
            <person name="Li L."/>
            <person name="Wei W."/>
            <person name="Wang X."/>
            <person name="Wang C."/>
            <person name="Yang T."/>
            <person name="Huo Q."/>
            <person name="Li W."/>
            <person name="Guo W."/>
            <person name="Chen H."/>
            <person name="Zhou L."/>
            <person name="Ni X."/>
            <person name="Tian J."/>
            <person name="Zhou Y."/>
            <person name="Sheng Y."/>
            <person name="Liu T."/>
            <person name="Pan Y."/>
            <person name="Xia L."/>
            <person name="Li J."/>
            <person name="Zhao F."/>
            <person name="Cao W."/>
        </authorList>
    </citation>
    <scope>NUCLEOTIDE SEQUENCE</scope>
    <source>
        <strain evidence="1">Hyas-2018</strain>
    </source>
</reference>
<sequence>MEAEHTAGGRGSGPRALAPHGGTHVNEEARGSWERIRASHFDRRESRQPPPTVNASLAGETISPHLGKREELAPALV</sequence>
<evidence type="ECO:0000313" key="2">
    <source>
        <dbReference type="Proteomes" id="UP000821845"/>
    </source>
</evidence>
<keyword evidence="2" id="KW-1185">Reference proteome</keyword>
<proteinExistence type="predicted"/>
<name>A0ACB7T6Q7_HYAAI</name>
<evidence type="ECO:0000313" key="1">
    <source>
        <dbReference type="EMBL" id="KAH6941834.1"/>
    </source>
</evidence>
<gene>
    <name evidence="1" type="ORF">HPB50_023640</name>
</gene>
<comment type="caution">
    <text evidence="1">The sequence shown here is derived from an EMBL/GenBank/DDBJ whole genome shotgun (WGS) entry which is preliminary data.</text>
</comment>
<organism evidence="1 2">
    <name type="scientific">Hyalomma asiaticum</name>
    <name type="common">Tick</name>
    <dbReference type="NCBI Taxonomy" id="266040"/>
    <lineage>
        <taxon>Eukaryota</taxon>
        <taxon>Metazoa</taxon>
        <taxon>Ecdysozoa</taxon>
        <taxon>Arthropoda</taxon>
        <taxon>Chelicerata</taxon>
        <taxon>Arachnida</taxon>
        <taxon>Acari</taxon>
        <taxon>Parasitiformes</taxon>
        <taxon>Ixodida</taxon>
        <taxon>Ixodoidea</taxon>
        <taxon>Ixodidae</taxon>
        <taxon>Hyalomminae</taxon>
        <taxon>Hyalomma</taxon>
    </lineage>
</organism>
<dbReference type="EMBL" id="CM023491">
    <property type="protein sequence ID" value="KAH6941834.1"/>
    <property type="molecule type" value="Genomic_DNA"/>
</dbReference>
<protein>
    <submittedName>
        <fullName evidence="1">Uncharacterized protein</fullName>
    </submittedName>
</protein>